<evidence type="ECO:0000256" key="1">
    <source>
        <dbReference type="SAM" id="MobiDB-lite"/>
    </source>
</evidence>
<proteinExistence type="predicted"/>
<dbReference type="Pfam" id="PF10163">
    <property type="entry name" value="EnY2"/>
    <property type="match status" value="1"/>
</dbReference>
<evidence type="ECO:0000313" key="3">
    <source>
        <dbReference type="Proteomes" id="UP001221413"/>
    </source>
</evidence>
<dbReference type="EMBL" id="JAQGDS010000007">
    <property type="protein sequence ID" value="KAJ6259233.1"/>
    <property type="molecule type" value="Genomic_DNA"/>
</dbReference>
<dbReference type="AlphaFoldDB" id="A0AAD6IUZ5"/>
<dbReference type="InterPro" id="IPR018783">
    <property type="entry name" value="TF_ENY2"/>
</dbReference>
<dbReference type="GO" id="GO:0006406">
    <property type="term" value="P:mRNA export from nucleus"/>
    <property type="evidence" value="ECO:0007669"/>
    <property type="project" value="InterPro"/>
</dbReference>
<comment type="caution">
    <text evidence="2">The sequence shown here is derived from an EMBL/GenBank/DDBJ whole genome shotgun (WGS) entry which is preliminary data.</text>
</comment>
<accession>A0AAD6IUZ5</accession>
<dbReference type="GO" id="GO:0005643">
    <property type="term" value="C:nuclear pore"/>
    <property type="evidence" value="ECO:0007669"/>
    <property type="project" value="InterPro"/>
</dbReference>
<dbReference type="GO" id="GO:0003713">
    <property type="term" value="F:transcription coactivator activity"/>
    <property type="evidence" value="ECO:0007669"/>
    <property type="project" value="InterPro"/>
</dbReference>
<dbReference type="Proteomes" id="UP001221413">
    <property type="component" value="Unassembled WGS sequence"/>
</dbReference>
<dbReference type="InterPro" id="IPR038212">
    <property type="entry name" value="TF_EnY2_sf"/>
</dbReference>
<reference evidence="2" key="1">
    <citation type="submission" date="2023-01" db="EMBL/GenBank/DDBJ databases">
        <title>The chitinases involved in constricting ring structure development in the nematode-trapping fungus Drechslerella dactyloides.</title>
        <authorList>
            <person name="Wang R."/>
            <person name="Zhang L."/>
            <person name="Tang P."/>
            <person name="Li S."/>
            <person name="Liang L."/>
        </authorList>
    </citation>
    <scope>NUCLEOTIDE SEQUENCE</scope>
    <source>
        <strain evidence="2">YMF1.00031</strain>
    </source>
</reference>
<keyword evidence="3" id="KW-1185">Reference proteome</keyword>
<dbReference type="Gene3D" id="1.10.246.140">
    <property type="match status" value="1"/>
</dbReference>
<sequence>MAPQPSLQAQANIKLAERGQRERLLNHLVEQLHISGWYEETRRAASRAVYARQNAPHQQRHGHSGEPVSDYNLVLHQVQEEMWRKIPADVQRDMYQRIAAVLDQVVKK</sequence>
<feature type="region of interest" description="Disordered" evidence="1">
    <location>
        <begin position="48"/>
        <end position="68"/>
    </location>
</feature>
<gene>
    <name evidence="2" type="ORF">Dda_6132</name>
</gene>
<organism evidence="2 3">
    <name type="scientific">Drechslerella dactyloides</name>
    <name type="common">Nematode-trapping fungus</name>
    <name type="synonym">Arthrobotrys dactyloides</name>
    <dbReference type="NCBI Taxonomy" id="74499"/>
    <lineage>
        <taxon>Eukaryota</taxon>
        <taxon>Fungi</taxon>
        <taxon>Dikarya</taxon>
        <taxon>Ascomycota</taxon>
        <taxon>Pezizomycotina</taxon>
        <taxon>Orbiliomycetes</taxon>
        <taxon>Orbiliales</taxon>
        <taxon>Orbiliaceae</taxon>
        <taxon>Drechslerella</taxon>
    </lineage>
</organism>
<protein>
    <submittedName>
        <fullName evidence="2">Uncharacterized protein</fullName>
    </submittedName>
</protein>
<evidence type="ECO:0000313" key="2">
    <source>
        <dbReference type="EMBL" id="KAJ6259233.1"/>
    </source>
</evidence>
<dbReference type="GO" id="GO:0000124">
    <property type="term" value="C:SAGA complex"/>
    <property type="evidence" value="ECO:0007669"/>
    <property type="project" value="InterPro"/>
</dbReference>
<name>A0AAD6IUZ5_DREDA</name>